<feature type="domain" description="Putative DNA-binding" evidence="1">
    <location>
        <begin position="6"/>
        <end position="90"/>
    </location>
</feature>
<organism evidence="3 4">
    <name type="scientific">Shewanella cyperi</name>
    <dbReference type="NCBI Taxonomy" id="2814292"/>
    <lineage>
        <taxon>Bacteria</taxon>
        <taxon>Pseudomonadati</taxon>
        <taxon>Pseudomonadota</taxon>
        <taxon>Gammaproteobacteria</taxon>
        <taxon>Alteromonadales</taxon>
        <taxon>Shewanellaceae</taxon>
        <taxon>Shewanella</taxon>
    </lineage>
</organism>
<dbReference type="Pfam" id="PF22106">
    <property type="entry name" value="NGO1945_C"/>
    <property type="match status" value="1"/>
</dbReference>
<dbReference type="EMBL" id="CP071504">
    <property type="protein sequence ID" value="QSX31306.1"/>
    <property type="molecule type" value="Genomic_DNA"/>
</dbReference>
<dbReference type="InterPro" id="IPR044922">
    <property type="entry name" value="DUF2063_N_sf"/>
</dbReference>
<evidence type="ECO:0000313" key="4">
    <source>
        <dbReference type="Proteomes" id="UP000663281"/>
    </source>
</evidence>
<proteinExistence type="predicted"/>
<dbReference type="RefSeq" id="WP_207325897.1">
    <property type="nucleotide sequence ID" value="NZ_CP071504.1"/>
</dbReference>
<dbReference type="GO" id="GO:0003677">
    <property type="term" value="F:DNA binding"/>
    <property type="evidence" value="ECO:0007669"/>
    <property type="project" value="UniProtKB-KW"/>
</dbReference>
<dbReference type="Gene3D" id="3.90.930.50">
    <property type="match status" value="1"/>
</dbReference>
<dbReference type="InterPro" id="IPR018640">
    <property type="entry name" value="DUF2063"/>
</dbReference>
<reference evidence="3 4" key="1">
    <citation type="submission" date="2021-03" db="EMBL/GenBank/DDBJ databases">
        <title>Novel species identification of genus Shewanella.</title>
        <authorList>
            <person name="Liu G."/>
            <person name="Zhang Q."/>
        </authorList>
    </citation>
    <scope>NUCLEOTIDE SEQUENCE [LARGE SCALE GENOMIC DNA]</scope>
    <source>
        <strain evidence="3 4">FJAT-53726</strain>
    </source>
</reference>
<dbReference type="Pfam" id="PF09836">
    <property type="entry name" value="DUF2063"/>
    <property type="match status" value="1"/>
</dbReference>
<evidence type="ECO:0000259" key="1">
    <source>
        <dbReference type="Pfam" id="PF09836"/>
    </source>
</evidence>
<dbReference type="Gene3D" id="1.10.150.690">
    <property type="entry name" value="DUF2063"/>
    <property type="match status" value="1"/>
</dbReference>
<feature type="domain" description="NGO1945-like C-terminal" evidence="2">
    <location>
        <begin position="144"/>
        <end position="236"/>
    </location>
</feature>
<dbReference type="KEGG" id="scyp:JYB88_06645"/>
<dbReference type="Proteomes" id="UP000663281">
    <property type="component" value="Chromosome"/>
</dbReference>
<evidence type="ECO:0000313" key="3">
    <source>
        <dbReference type="EMBL" id="QSX31306.1"/>
    </source>
</evidence>
<protein>
    <submittedName>
        <fullName evidence="3">DNA-binding domain-containing protein</fullName>
    </submittedName>
</protein>
<evidence type="ECO:0000259" key="2">
    <source>
        <dbReference type="Pfam" id="PF22106"/>
    </source>
</evidence>
<sequence>MSFISIQQQFIEAIKAPDMAVPADVPEARMAVYRELFFNNVEGFVSSAFPVLKSLYTAGDWLQLVRLFFRKHDCQSPLFVDIAGEFLAFLQQEYQPTELDPPFMLELAHYEWLELVVSIAQTPDHEGPLTGDIDSAPLLLASHAKVVQYHYEVQRIRADFRPAAPAAEPLFFCVYRDADDRVCFLRLNPLTAQTLALLGERPGLDLGALNQALSELYPTMDEETLAAGLWQLLQLLADKGIIQQKLK</sequence>
<dbReference type="AlphaFoldDB" id="A0A975ALZ3"/>
<gene>
    <name evidence="3" type="ORF">JYB88_06645</name>
</gene>
<keyword evidence="4" id="KW-1185">Reference proteome</keyword>
<name>A0A975ALZ3_9GAMM</name>
<dbReference type="InterPro" id="IPR054098">
    <property type="entry name" value="NGO1945-like_C"/>
</dbReference>
<accession>A0A975ALZ3</accession>
<keyword evidence="3" id="KW-0238">DNA-binding</keyword>